<sequence length="121" mass="13777">MAGTRTTKLQQYLPPNHCFPFLHQDPSDKVSFSVETLRQISQCMYTGTGRETGTSFLAGGGRGKLTALYFELGAQGKSYIPTMHTQVKEKTKQNKKQYFLSIVYAEFQLFCFYKNSIGLWL</sequence>
<comment type="caution">
    <text evidence="1">The sequence shown here is derived from an EMBL/GenBank/DDBJ whole genome shotgun (WGS) entry which is preliminary data.</text>
</comment>
<reference evidence="1 2" key="1">
    <citation type="journal article" date="2020" name="Nature">
        <title>Six reference-quality genomes reveal evolution of bat adaptations.</title>
        <authorList>
            <person name="Jebb D."/>
            <person name="Huang Z."/>
            <person name="Pippel M."/>
            <person name="Hughes G.M."/>
            <person name="Lavrichenko K."/>
            <person name="Devanna P."/>
            <person name="Winkler S."/>
            <person name="Jermiin L.S."/>
            <person name="Skirmuntt E.C."/>
            <person name="Katzourakis A."/>
            <person name="Burkitt-Gray L."/>
            <person name="Ray D.A."/>
            <person name="Sullivan K.A.M."/>
            <person name="Roscito J.G."/>
            <person name="Kirilenko B.M."/>
            <person name="Davalos L.M."/>
            <person name="Corthals A.P."/>
            <person name="Power M.L."/>
            <person name="Jones G."/>
            <person name="Ransome R.D."/>
            <person name="Dechmann D.K.N."/>
            <person name="Locatelli A.G."/>
            <person name="Puechmaille S.J."/>
            <person name="Fedrigo O."/>
            <person name="Jarvis E.D."/>
            <person name="Hiller M."/>
            <person name="Vernes S.C."/>
            <person name="Myers E.W."/>
            <person name="Teeling E.C."/>
        </authorList>
    </citation>
    <scope>NUCLEOTIDE SEQUENCE [LARGE SCALE GENOMIC DNA]</scope>
    <source>
        <strain evidence="1">MRouAeg1</strain>
        <tissue evidence="1">Muscle</tissue>
    </source>
</reference>
<gene>
    <name evidence="1" type="ORF">HJG63_008517</name>
</gene>
<protein>
    <submittedName>
        <fullName evidence="1">Uncharacterized protein</fullName>
    </submittedName>
</protein>
<dbReference type="Proteomes" id="UP000593571">
    <property type="component" value="Unassembled WGS sequence"/>
</dbReference>
<proteinExistence type="predicted"/>
<evidence type="ECO:0000313" key="1">
    <source>
        <dbReference type="EMBL" id="KAF6422675.1"/>
    </source>
</evidence>
<organism evidence="1 2">
    <name type="scientific">Rousettus aegyptiacus</name>
    <name type="common">Egyptian fruit bat</name>
    <name type="synonym">Pteropus aegyptiacus</name>
    <dbReference type="NCBI Taxonomy" id="9407"/>
    <lineage>
        <taxon>Eukaryota</taxon>
        <taxon>Metazoa</taxon>
        <taxon>Chordata</taxon>
        <taxon>Craniata</taxon>
        <taxon>Vertebrata</taxon>
        <taxon>Euteleostomi</taxon>
        <taxon>Mammalia</taxon>
        <taxon>Eutheria</taxon>
        <taxon>Laurasiatheria</taxon>
        <taxon>Chiroptera</taxon>
        <taxon>Yinpterochiroptera</taxon>
        <taxon>Pteropodoidea</taxon>
        <taxon>Pteropodidae</taxon>
        <taxon>Rousettinae</taxon>
        <taxon>Rousettus</taxon>
    </lineage>
</organism>
<name>A0A7J8DI03_ROUAE</name>
<keyword evidence="2" id="KW-1185">Reference proteome</keyword>
<dbReference type="EMBL" id="JACASE010000012">
    <property type="protein sequence ID" value="KAF6422675.1"/>
    <property type="molecule type" value="Genomic_DNA"/>
</dbReference>
<accession>A0A7J8DI03</accession>
<dbReference type="AlphaFoldDB" id="A0A7J8DI03"/>
<evidence type="ECO:0000313" key="2">
    <source>
        <dbReference type="Proteomes" id="UP000593571"/>
    </source>
</evidence>